<accession>A0A1T4W063</accession>
<sequence>MSILSATGRIVMVLSPINGRWGMHKLMAKLSTNEFGINWDPTKEITLVTFNRKRTLCKLLHVDQTGVDCTTRILNQGRFKIMLDENLVPRSLNREQLERLLTDGTISGEYQHAVSKFLLESHLS</sequence>
<protein>
    <submittedName>
        <fullName evidence="1">IS66 Orf2 like protein</fullName>
    </submittedName>
</protein>
<evidence type="ECO:0000313" key="1">
    <source>
        <dbReference type="EMBL" id="SKA70613.1"/>
    </source>
</evidence>
<dbReference type="Pfam" id="PF05717">
    <property type="entry name" value="TnpB_IS66"/>
    <property type="match status" value="1"/>
</dbReference>
<proteinExistence type="predicted"/>
<dbReference type="RefSeq" id="WP_078929605.1">
    <property type="nucleotide sequence ID" value="NZ_FUXX01000075.1"/>
</dbReference>
<keyword evidence="2" id="KW-1185">Reference proteome</keyword>
<dbReference type="InterPro" id="IPR008878">
    <property type="entry name" value="Transposase_IS66_Orf2"/>
</dbReference>
<reference evidence="2" key="1">
    <citation type="submission" date="2017-02" db="EMBL/GenBank/DDBJ databases">
        <authorList>
            <person name="Varghese N."/>
            <person name="Submissions S."/>
        </authorList>
    </citation>
    <scope>NUCLEOTIDE SEQUENCE [LARGE SCALE GENOMIC DNA]</scope>
    <source>
        <strain evidence="2">DSM 3072</strain>
    </source>
</reference>
<gene>
    <name evidence="1" type="ORF">SAMN02745213_02346</name>
</gene>
<dbReference type="EMBL" id="FUXX01000075">
    <property type="protein sequence ID" value="SKA70613.1"/>
    <property type="molecule type" value="Genomic_DNA"/>
</dbReference>
<evidence type="ECO:0000313" key="2">
    <source>
        <dbReference type="Proteomes" id="UP000242432"/>
    </source>
</evidence>
<organism evidence="1 2">
    <name type="scientific">Succinivibrio dextrinosolvens DSM 3072</name>
    <dbReference type="NCBI Taxonomy" id="1123324"/>
    <lineage>
        <taxon>Bacteria</taxon>
        <taxon>Pseudomonadati</taxon>
        <taxon>Pseudomonadota</taxon>
        <taxon>Gammaproteobacteria</taxon>
        <taxon>Aeromonadales</taxon>
        <taxon>Succinivibrionaceae</taxon>
        <taxon>Succinivibrio</taxon>
    </lineage>
</organism>
<dbReference type="AlphaFoldDB" id="A0A1T4W063"/>
<dbReference type="Proteomes" id="UP000242432">
    <property type="component" value="Unassembled WGS sequence"/>
</dbReference>
<name>A0A1T4W063_9GAMM</name>